<dbReference type="PROSITE" id="PS00198">
    <property type="entry name" value="4FE4S_FER_1"/>
    <property type="match status" value="1"/>
</dbReference>
<keyword evidence="3" id="KW-0408">Iron</keyword>
<protein>
    <submittedName>
        <fullName evidence="7">4Fe-4S ferredoxin iron-sulfur binding domain protein</fullName>
    </submittedName>
</protein>
<dbReference type="Gene3D" id="3.30.70.20">
    <property type="match status" value="2"/>
</dbReference>
<keyword evidence="1" id="KW-0004">4Fe-4S</keyword>
<evidence type="ECO:0000256" key="2">
    <source>
        <dbReference type="ARBA" id="ARBA00022723"/>
    </source>
</evidence>
<keyword evidence="8" id="KW-1185">Reference proteome</keyword>
<dbReference type="AlphaFoldDB" id="A0A343TMU1"/>
<dbReference type="GO" id="GO:0016491">
    <property type="term" value="F:oxidoreductase activity"/>
    <property type="evidence" value="ECO:0007669"/>
    <property type="project" value="UniProtKB-ARBA"/>
</dbReference>
<accession>A0A343TMU1</accession>
<dbReference type="InterPro" id="IPR050954">
    <property type="entry name" value="ET_IronSulfur_Cluster-Binding"/>
</dbReference>
<feature type="compositionally biased region" description="Acidic residues" evidence="5">
    <location>
        <begin position="56"/>
        <end position="73"/>
    </location>
</feature>
<keyword evidence="2" id="KW-0479">Metal-binding</keyword>
<dbReference type="CDD" id="cd10551">
    <property type="entry name" value="PsrB"/>
    <property type="match status" value="1"/>
</dbReference>
<evidence type="ECO:0000256" key="4">
    <source>
        <dbReference type="ARBA" id="ARBA00023014"/>
    </source>
</evidence>
<dbReference type="InterPro" id="IPR017896">
    <property type="entry name" value="4Fe4S_Fe-S-bd"/>
</dbReference>
<organism evidence="7 8">
    <name type="scientific">Halalkaliarchaeum desulfuricum</name>
    <dbReference type="NCBI Taxonomy" id="2055893"/>
    <lineage>
        <taxon>Archaea</taxon>
        <taxon>Methanobacteriati</taxon>
        <taxon>Methanobacteriota</taxon>
        <taxon>Stenosarchaea group</taxon>
        <taxon>Halobacteria</taxon>
        <taxon>Halobacteriales</taxon>
        <taxon>Haloferacaceae</taxon>
        <taxon>Halalkaliarchaeum</taxon>
    </lineage>
</organism>
<feature type="domain" description="4Fe-4S ferredoxin-type" evidence="6">
    <location>
        <begin position="156"/>
        <end position="186"/>
    </location>
</feature>
<evidence type="ECO:0000256" key="5">
    <source>
        <dbReference type="SAM" id="MobiDB-lite"/>
    </source>
</evidence>
<evidence type="ECO:0000256" key="1">
    <source>
        <dbReference type="ARBA" id="ARBA00022485"/>
    </source>
</evidence>
<evidence type="ECO:0000313" key="8">
    <source>
        <dbReference type="Proteomes" id="UP000263012"/>
    </source>
</evidence>
<dbReference type="Proteomes" id="UP000263012">
    <property type="component" value="Chromosome"/>
</dbReference>
<evidence type="ECO:0000256" key="3">
    <source>
        <dbReference type="ARBA" id="ARBA00023004"/>
    </source>
</evidence>
<dbReference type="Pfam" id="PF13247">
    <property type="entry name" value="Fer4_11"/>
    <property type="match status" value="2"/>
</dbReference>
<dbReference type="PROSITE" id="PS51379">
    <property type="entry name" value="4FE4S_FER_2"/>
    <property type="match status" value="2"/>
</dbReference>
<keyword evidence="4" id="KW-0411">Iron-sulfur</keyword>
<reference evidence="8" key="1">
    <citation type="submission" date="2017-11" db="EMBL/GenBank/DDBJ databases">
        <title>Phenotypic and genomic properties of facultatively anaerobic sulfur-reducing natronoarchaea from hypersaline soda lakes.</title>
        <authorList>
            <person name="Sorokin D.Y."/>
            <person name="Kublanov I.V."/>
            <person name="Roman P."/>
            <person name="Sinninghe Damste J.S."/>
            <person name="Golyshin P.N."/>
            <person name="Rojo D."/>
            <person name="Ciordia S."/>
            <person name="Mena M.D.C."/>
            <person name="Ferrer M."/>
            <person name="Messina E."/>
            <person name="Smedile F."/>
            <person name="La Spada G."/>
            <person name="La Cono V."/>
            <person name="Yakimov M.M."/>
        </authorList>
    </citation>
    <scope>NUCLEOTIDE SEQUENCE [LARGE SCALE GENOMIC DNA]</scope>
    <source>
        <strain evidence="8">AArc-Sl</strain>
    </source>
</reference>
<dbReference type="GO" id="GO:0051539">
    <property type="term" value="F:4 iron, 4 sulfur cluster binding"/>
    <property type="evidence" value="ECO:0007669"/>
    <property type="project" value="UniProtKB-KW"/>
</dbReference>
<dbReference type="OrthoDB" id="2837at2157"/>
<gene>
    <name evidence="7" type="ORF">AArcSl_2798</name>
</gene>
<dbReference type="InterPro" id="IPR017900">
    <property type="entry name" value="4Fe4S_Fe_S_CS"/>
</dbReference>
<dbReference type="GeneID" id="37879154"/>
<dbReference type="SUPFAM" id="SSF54862">
    <property type="entry name" value="4Fe-4S ferredoxins"/>
    <property type="match status" value="1"/>
</dbReference>
<name>A0A343TMU1_9EURY</name>
<proteinExistence type="predicted"/>
<dbReference type="PANTHER" id="PTHR43177">
    <property type="entry name" value="PROTEIN NRFC"/>
    <property type="match status" value="1"/>
</dbReference>
<dbReference type="PANTHER" id="PTHR43177:SF3">
    <property type="entry name" value="PROTEIN NRFC HOMOLOG"/>
    <property type="match status" value="1"/>
</dbReference>
<feature type="region of interest" description="Disordered" evidence="5">
    <location>
        <begin position="318"/>
        <end position="337"/>
    </location>
</feature>
<dbReference type="EMBL" id="CP025066">
    <property type="protein sequence ID" value="AUX10413.1"/>
    <property type="molecule type" value="Genomic_DNA"/>
</dbReference>
<feature type="region of interest" description="Disordered" evidence="5">
    <location>
        <begin position="46"/>
        <end position="73"/>
    </location>
</feature>
<dbReference type="KEGG" id="hdf:AArcSl_2798"/>
<sequence>MSKSTQDGETDGEETRGTIRRLAAIGGAAVGTASAGCLGMFELPEEERYVGRSDPPDPDIDPEPDPDPDEVEEPDVELGMVIDLQRCCGCQACNIACKSENNVQQGFAWADRLTVTEGEFPDTSYEFIPTLCNHCDDAPCIDVCPVAGEALYKGPGGITMQNRDACIGCQQCVPACPYDAIEFFQGEQYDFWRNDDRLMEGTATPQEVTEAVGDRVPPYQNPSRDSLEGHYADRADADGAMDAGVAEKCEFCVSRVTQGELPACVEACPSDARIFGDMNDEDSSVSQVLDEHEARVVDEWYDEDFGTEPRVKYIREFDGSEAGEPLGVGKGEVPELD</sequence>
<evidence type="ECO:0000313" key="7">
    <source>
        <dbReference type="EMBL" id="AUX10413.1"/>
    </source>
</evidence>
<feature type="compositionally biased region" description="Basic and acidic residues" evidence="5">
    <location>
        <begin position="46"/>
        <end position="55"/>
    </location>
</feature>
<dbReference type="RefSeq" id="WP_217563460.1">
    <property type="nucleotide sequence ID" value="NZ_CP025066.1"/>
</dbReference>
<evidence type="ECO:0000259" key="6">
    <source>
        <dbReference type="PROSITE" id="PS51379"/>
    </source>
</evidence>
<dbReference type="GO" id="GO:0046872">
    <property type="term" value="F:metal ion binding"/>
    <property type="evidence" value="ECO:0007669"/>
    <property type="project" value="UniProtKB-KW"/>
</dbReference>
<feature type="domain" description="4Fe-4S ferredoxin-type" evidence="6">
    <location>
        <begin position="78"/>
        <end position="108"/>
    </location>
</feature>